<evidence type="ECO:0000259" key="4">
    <source>
        <dbReference type="PROSITE" id="PS00662"/>
    </source>
</evidence>
<dbReference type="CDD" id="cd01129">
    <property type="entry name" value="PulE-GspE-like"/>
    <property type="match status" value="1"/>
</dbReference>
<dbReference type="Gene3D" id="3.30.450.90">
    <property type="match status" value="1"/>
</dbReference>
<dbReference type="Gene3D" id="3.30.300.160">
    <property type="entry name" value="Type II secretion system, protein E, N-terminal domain"/>
    <property type="match status" value="1"/>
</dbReference>
<proteinExistence type="inferred from homology"/>
<dbReference type="Gene3D" id="3.40.50.300">
    <property type="entry name" value="P-loop containing nucleotide triphosphate hydrolases"/>
    <property type="match status" value="1"/>
</dbReference>
<evidence type="ECO:0000313" key="6">
    <source>
        <dbReference type="Proteomes" id="UP000242329"/>
    </source>
</evidence>
<dbReference type="STRING" id="1123382.SAMN02745221_00712"/>
<gene>
    <name evidence="5" type="ORF">SAMN02745221_00712</name>
</gene>
<dbReference type="InterPro" id="IPR027417">
    <property type="entry name" value="P-loop_NTPase"/>
</dbReference>
<dbReference type="InterPro" id="IPR001482">
    <property type="entry name" value="T2SS/T4SS_dom"/>
</dbReference>
<accession>A0A1M5LNC1</accession>
<keyword evidence="3" id="KW-0067">ATP-binding</keyword>
<sequence>MGRTKKMGEMLVDMGLITQEQLAEALEEQKVTGERLGKILIDKGFITENQLLETLEFMLGIPHVQLSRMQIDPEAVKLVPPNIIRKYKILPIKKTAGSIMLAMADPLNQQAVDDARMASGFDIIPVLASERELEGTIRQYLAFQMDPGMEKILSELKETGRPLRRENQNIIRIEDEAPIIRMVNAILNQAVQGRCSDIHLEPQEGDMRVRFRVDGELYEVLHIPKASEPAVVSRLKIMAGMDIAEKRVPQDGRFSLNIEGREIDFRASTLPTAYGEKVVLRILDRASALNRIEQLGLTPQNQERLLRLAKRPHGMLIVTGPTGSGKTSTLYALLNEINSIDKNIITLEDPVEYTLAGINQVQINVKAGLTFASGLRSVLRQDPDIIMVGEIRDNETAELAVKAALTGHLVLSTLHTNSAAGTVARLLDMGIEGFLLSSSLIGIVSQRLVRKLCTNCRQPYILEKEMAEHLGIPEEAGEKFYRPTGCHMCRQIGYQGRTAVHEIMPVDAGIKKLISRGEVSEEQIEAEAVREGMITIKMDGILKAKKGITSLEEVMKVVYLGG</sequence>
<dbReference type="GO" id="GO:0005524">
    <property type="term" value="F:ATP binding"/>
    <property type="evidence" value="ECO:0007669"/>
    <property type="project" value="UniProtKB-KW"/>
</dbReference>
<dbReference type="PANTHER" id="PTHR30258">
    <property type="entry name" value="TYPE II SECRETION SYSTEM PROTEIN GSPE-RELATED"/>
    <property type="match status" value="1"/>
</dbReference>
<dbReference type="FunFam" id="3.40.50.300:FF:000398">
    <property type="entry name" value="Type IV pilus assembly ATPase PilB"/>
    <property type="match status" value="1"/>
</dbReference>
<keyword evidence="2" id="KW-0547">Nucleotide-binding</keyword>
<dbReference type="Pfam" id="PF05157">
    <property type="entry name" value="MshEN"/>
    <property type="match status" value="1"/>
</dbReference>
<evidence type="ECO:0000256" key="1">
    <source>
        <dbReference type="ARBA" id="ARBA00006611"/>
    </source>
</evidence>
<evidence type="ECO:0000313" key="5">
    <source>
        <dbReference type="EMBL" id="SHG66410.1"/>
    </source>
</evidence>
<protein>
    <submittedName>
        <fullName evidence="5">Type II secretion system protein E (GspE)</fullName>
    </submittedName>
</protein>
<dbReference type="RefSeq" id="WP_073090124.1">
    <property type="nucleotide sequence ID" value="NZ_FQWY01000008.1"/>
</dbReference>
<comment type="similarity">
    <text evidence="1">Belongs to the GSP E family.</text>
</comment>
<dbReference type="InterPro" id="IPR007831">
    <property type="entry name" value="T2SS_GspE_N"/>
</dbReference>
<dbReference type="SUPFAM" id="SSF160246">
    <property type="entry name" value="EspE N-terminal domain-like"/>
    <property type="match status" value="1"/>
</dbReference>
<dbReference type="GO" id="GO:0016887">
    <property type="term" value="F:ATP hydrolysis activity"/>
    <property type="evidence" value="ECO:0007669"/>
    <property type="project" value="TreeGrafter"/>
</dbReference>
<evidence type="ECO:0000256" key="3">
    <source>
        <dbReference type="ARBA" id="ARBA00022840"/>
    </source>
</evidence>
<dbReference type="InterPro" id="IPR037257">
    <property type="entry name" value="T2SS_E_N_sf"/>
</dbReference>
<dbReference type="Proteomes" id="UP000242329">
    <property type="component" value="Unassembled WGS sequence"/>
</dbReference>
<dbReference type="AlphaFoldDB" id="A0A1M5LNC1"/>
<feature type="domain" description="Bacterial type II secretion system protein E" evidence="4">
    <location>
        <begin position="379"/>
        <end position="393"/>
    </location>
</feature>
<dbReference type="PANTHER" id="PTHR30258:SF1">
    <property type="entry name" value="PROTEIN TRANSPORT PROTEIN HOFB HOMOLOG"/>
    <property type="match status" value="1"/>
</dbReference>
<dbReference type="Pfam" id="PF00437">
    <property type="entry name" value="T2SSE"/>
    <property type="match status" value="1"/>
</dbReference>
<name>A0A1M5LNC1_9FIRM</name>
<dbReference type="SUPFAM" id="SSF52540">
    <property type="entry name" value="P-loop containing nucleoside triphosphate hydrolases"/>
    <property type="match status" value="1"/>
</dbReference>
<dbReference type="SMART" id="SM00382">
    <property type="entry name" value="AAA"/>
    <property type="match status" value="1"/>
</dbReference>
<keyword evidence="6" id="KW-1185">Reference proteome</keyword>
<dbReference type="InterPro" id="IPR003593">
    <property type="entry name" value="AAA+_ATPase"/>
</dbReference>
<evidence type="ECO:0000256" key="2">
    <source>
        <dbReference type="ARBA" id="ARBA00022741"/>
    </source>
</evidence>
<organism evidence="5 6">
    <name type="scientific">Thermosyntropha lipolytica DSM 11003</name>
    <dbReference type="NCBI Taxonomy" id="1123382"/>
    <lineage>
        <taxon>Bacteria</taxon>
        <taxon>Bacillati</taxon>
        <taxon>Bacillota</taxon>
        <taxon>Clostridia</taxon>
        <taxon>Eubacteriales</taxon>
        <taxon>Syntrophomonadaceae</taxon>
        <taxon>Thermosyntropha</taxon>
    </lineage>
</organism>
<dbReference type="FunFam" id="3.30.300.160:FF:000002">
    <property type="entry name" value="Type II secretion system protein E"/>
    <property type="match status" value="1"/>
</dbReference>
<dbReference type="EMBL" id="FQWY01000008">
    <property type="protein sequence ID" value="SHG66410.1"/>
    <property type="molecule type" value="Genomic_DNA"/>
</dbReference>
<reference evidence="6" key="1">
    <citation type="submission" date="2016-11" db="EMBL/GenBank/DDBJ databases">
        <authorList>
            <person name="Varghese N."/>
            <person name="Submissions S."/>
        </authorList>
    </citation>
    <scope>NUCLEOTIDE SEQUENCE [LARGE SCALE GENOMIC DNA]</scope>
    <source>
        <strain evidence="6">DSM 11003</strain>
    </source>
</reference>
<dbReference type="FunFam" id="3.30.450.90:FF:000001">
    <property type="entry name" value="Type II secretion system ATPase GspE"/>
    <property type="match status" value="1"/>
</dbReference>
<dbReference type="OrthoDB" id="9808272at2"/>
<dbReference type="PROSITE" id="PS00662">
    <property type="entry name" value="T2SP_E"/>
    <property type="match status" value="1"/>
</dbReference>
<dbReference type="GO" id="GO:0005886">
    <property type="term" value="C:plasma membrane"/>
    <property type="evidence" value="ECO:0007669"/>
    <property type="project" value="TreeGrafter"/>
</dbReference>